<evidence type="ECO:0000313" key="3">
    <source>
        <dbReference type="WBParaSite" id="jg26160"/>
    </source>
</evidence>
<name>A0A915E271_9BILA</name>
<reference evidence="3" key="1">
    <citation type="submission" date="2022-11" db="UniProtKB">
        <authorList>
            <consortium name="WormBaseParasite"/>
        </authorList>
    </citation>
    <scope>IDENTIFICATION</scope>
</reference>
<feature type="chain" id="PRO_5037690794" evidence="1">
    <location>
        <begin position="22"/>
        <end position="133"/>
    </location>
</feature>
<evidence type="ECO:0000256" key="1">
    <source>
        <dbReference type="SAM" id="SignalP"/>
    </source>
</evidence>
<sequence>MSTIETMSLALLLLCIQLAMFSDLFGGIHTTTASPVGDLERQFVQLSQPSASAFNTMDQRPIYGQSSIMGVEEPRQLSNTYYSPQLLQLSEMQQFQRQGTKRQFKDNSIFGGGPRGPQEARNMMRALINLRRY</sequence>
<dbReference type="AlphaFoldDB" id="A0A915E271"/>
<dbReference type="Proteomes" id="UP000887574">
    <property type="component" value="Unplaced"/>
</dbReference>
<dbReference type="WBParaSite" id="jg26160">
    <property type="protein sequence ID" value="jg26160"/>
    <property type="gene ID" value="jg26160"/>
</dbReference>
<keyword evidence="2" id="KW-1185">Reference proteome</keyword>
<organism evidence="2 3">
    <name type="scientific">Ditylenchus dipsaci</name>
    <dbReference type="NCBI Taxonomy" id="166011"/>
    <lineage>
        <taxon>Eukaryota</taxon>
        <taxon>Metazoa</taxon>
        <taxon>Ecdysozoa</taxon>
        <taxon>Nematoda</taxon>
        <taxon>Chromadorea</taxon>
        <taxon>Rhabditida</taxon>
        <taxon>Tylenchina</taxon>
        <taxon>Tylenchomorpha</taxon>
        <taxon>Sphaerularioidea</taxon>
        <taxon>Anguinidae</taxon>
        <taxon>Anguininae</taxon>
        <taxon>Ditylenchus</taxon>
    </lineage>
</organism>
<evidence type="ECO:0000313" key="2">
    <source>
        <dbReference type="Proteomes" id="UP000887574"/>
    </source>
</evidence>
<accession>A0A915E271</accession>
<proteinExistence type="predicted"/>
<feature type="signal peptide" evidence="1">
    <location>
        <begin position="1"/>
        <end position="21"/>
    </location>
</feature>
<keyword evidence="1" id="KW-0732">Signal</keyword>
<protein>
    <submittedName>
        <fullName evidence="3">Uncharacterized protein</fullName>
    </submittedName>
</protein>